<dbReference type="OrthoDB" id="1706811at2759"/>
<dbReference type="Pfam" id="PF13976">
    <property type="entry name" value="gag_pre-integrs"/>
    <property type="match status" value="1"/>
</dbReference>
<sequence>MSIQEYYSGFINIWAEYKELVYANVSIEGLKTLQAVHEITQRDQFHMKLRREFEHVRSNLMSRAPTPSLETCLSELLRDEHQCLTQEALERKDIGSCPLDAAFATQAGGKDVSTKQCYSCKEFGHIANNYKKKYCNFCKKPGHLITECRHRPQNRSPNAFYATSVEGLHMVPNALYAAPAHTSTTSNAMTPEVVQQMSQSAFSAFCFTAKFANIKPYVGNLQIQTANGEVVPIKQWDQASGKVIGKGPKCGRMFPIGLSIYPKNKFLFSLLCSTSTPSYQMWHKRLGHPNAKKLLFMLKFGLLLNKDHVSLQDVLFHCDSCKLGKSKALPFPIHNDITTNCFDLIDSDVWGIAPVSSHSHDKYFVTFIDDYSRYT</sequence>
<dbReference type="InterPro" id="IPR036875">
    <property type="entry name" value="Znf_CCHC_sf"/>
</dbReference>
<feature type="domain" description="CCHC-type" evidence="1">
    <location>
        <begin position="116"/>
        <end position="132"/>
    </location>
</feature>
<name>A0A834G7W6_RHOSS</name>
<dbReference type="SUPFAM" id="SSF57756">
    <property type="entry name" value="Retrovirus zinc finger-like domains"/>
    <property type="match status" value="1"/>
</dbReference>
<keyword evidence="3" id="KW-1185">Reference proteome</keyword>
<feature type="domain" description="CCHC-type" evidence="1">
    <location>
        <begin position="134"/>
        <end position="150"/>
    </location>
</feature>
<dbReference type="GO" id="GO:0008270">
    <property type="term" value="F:zinc ion binding"/>
    <property type="evidence" value="ECO:0007669"/>
    <property type="project" value="InterPro"/>
</dbReference>
<dbReference type="EMBL" id="WJXA01000011">
    <property type="protein sequence ID" value="KAF7127518.1"/>
    <property type="molecule type" value="Genomic_DNA"/>
</dbReference>
<reference evidence="2" key="1">
    <citation type="submission" date="2019-11" db="EMBL/GenBank/DDBJ databases">
        <authorList>
            <person name="Liu Y."/>
            <person name="Hou J."/>
            <person name="Li T.-Q."/>
            <person name="Guan C.-H."/>
            <person name="Wu X."/>
            <person name="Wu H.-Z."/>
            <person name="Ling F."/>
            <person name="Zhang R."/>
            <person name="Shi X.-G."/>
            <person name="Ren J.-P."/>
            <person name="Chen E.-F."/>
            <person name="Sun J.-M."/>
        </authorList>
    </citation>
    <scope>NUCLEOTIDE SEQUENCE</scope>
    <source>
        <strain evidence="2">Adult_tree_wgs_1</strain>
        <tissue evidence="2">Leaves</tissue>
    </source>
</reference>
<dbReference type="InterPro" id="IPR001878">
    <property type="entry name" value="Znf_CCHC"/>
</dbReference>
<organism evidence="2 3">
    <name type="scientific">Rhododendron simsii</name>
    <name type="common">Sims's rhododendron</name>
    <dbReference type="NCBI Taxonomy" id="118357"/>
    <lineage>
        <taxon>Eukaryota</taxon>
        <taxon>Viridiplantae</taxon>
        <taxon>Streptophyta</taxon>
        <taxon>Embryophyta</taxon>
        <taxon>Tracheophyta</taxon>
        <taxon>Spermatophyta</taxon>
        <taxon>Magnoliopsida</taxon>
        <taxon>eudicotyledons</taxon>
        <taxon>Gunneridae</taxon>
        <taxon>Pentapetalae</taxon>
        <taxon>asterids</taxon>
        <taxon>Ericales</taxon>
        <taxon>Ericaceae</taxon>
        <taxon>Ericoideae</taxon>
        <taxon>Rhodoreae</taxon>
        <taxon>Rhododendron</taxon>
    </lineage>
</organism>
<evidence type="ECO:0000259" key="1">
    <source>
        <dbReference type="SMART" id="SM00343"/>
    </source>
</evidence>
<dbReference type="SMART" id="SM00343">
    <property type="entry name" value="ZnF_C2HC"/>
    <property type="match status" value="2"/>
</dbReference>
<protein>
    <recommendedName>
        <fullName evidence="1">CCHC-type domain-containing protein</fullName>
    </recommendedName>
</protein>
<evidence type="ECO:0000313" key="3">
    <source>
        <dbReference type="Proteomes" id="UP000626092"/>
    </source>
</evidence>
<dbReference type="GO" id="GO:0003676">
    <property type="term" value="F:nucleic acid binding"/>
    <property type="evidence" value="ECO:0007669"/>
    <property type="project" value="InterPro"/>
</dbReference>
<dbReference type="InterPro" id="IPR025724">
    <property type="entry name" value="GAG-pre-integrase_dom"/>
</dbReference>
<dbReference type="PANTHER" id="PTHR34222">
    <property type="entry name" value="GAG_PRE-INTEGRS DOMAIN-CONTAINING PROTEIN"/>
    <property type="match status" value="1"/>
</dbReference>
<proteinExistence type="predicted"/>
<evidence type="ECO:0000313" key="2">
    <source>
        <dbReference type="EMBL" id="KAF7127518.1"/>
    </source>
</evidence>
<dbReference type="PANTHER" id="PTHR34222:SF100">
    <property type="entry name" value="CCHC-TYPE DOMAIN-CONTAINING PROTEIN"/>
    <property type="match status" value="1"/>
</dbReference>
<dbReference type="Proteomes" id="UP000626092">
    <property type="component" value="Unassembled WGS sequence"/>
</dbReference>
<accession>A0A834G7W6</accession>
<dbReference type="AlphaFoldDB" id="A0A834G7W6"/>
<comment type="caution">
    <text evidence="2">The sequence shown here is derived from an EMBL/GenBank/DDBJ whole genome shotgun (WGS) entry which is preliminary data.</text>
</comment>
<dbReference type="Gene3D" id="4.10.60.10">
    <property type="entry name" value="Zinc finger, CCHC-type"/>
    <property type="match status" value="1"/>
</dbReference>
<gene>
    <name evidence="2" type="ORF">RHSIM_Rhsim11G0061100</name>
</gene>